<reference evidence="4" key="1">
    <citation type="journal article" date="2015" name="Nature">
        <title>Complex archaea that bridge the gap between prokaryotes and eukaryotes.</title>
        <authorList>
            <person name="Spang A."/>
            <person name="Saw J.H."/>
            <person name="Jorgensen S.L."/>
            <person name="Zaremba-Niedzwiedzka K."/>
            <person name="Martijn J."/>
            <person name="Lind A.E."/>
            <person name="van Eijk R."/>
            <person name="Schleper C."/>
            <person name="Guy L."/>
            <person name="Ettema T.J."/>
        </authorList>
    </citation>
    <scope>NUCLEOTIDE SEQUENCE</scope>
</reference>
<evidence type="ECO:0008006" key="5">
    <source>
        <dbReference type="Google" id="ProtNLM"/>
    </source>
</evidence>
<dbReference type="Gene3D" id="3.40.50.10810">
    <property type="entry name" value="Tandem AAA-ATPase domain"/>
    <property type="match status" value="1"/>
</dbReference>
<dbReference type="GO" id="GO:0005524">
    <property type="term" value="F:ATP binding"/>
    <property type="evidence" value="ECO:0007669"/>
    <property type="project" value="InterPro"/>
</dbReference>
<dbReference type="GO" id="GO:0016787">
    <property type="term" value="F:hydrolase activity"/>
    <property type="evidence" value="ECO:0007669"/>
    <property type="project" value="UniProtKB-KW"/>
</dbReference>
<dbReference type="Pfam" id="PF00176">
    <property type="entry name" value="SNF2-rel_dom"/>
    <property type="match status" value="1"/>
</dbReference>
<gene>
    <name evidence="4" type="ORF">LCGC14_1711160</name>
</gene>
<dbReference type="GO" id="GO:0006281">
    <property type="term" value="P:DNA repair"/>
    <property type="evidence" value="ECO:0007669"/>
    <property type="project" value="TreeGrafter"/>
</dbReference>
<name>A0A0F9I2P8_9ZZZZ</name>
<evidence type="ECO:0000259" key="2">
    <source>
        <dbReference type="PROSITE" id="PS51192"/>
    </source>
</evidence>
<dbReference type="InterPro" id="IPR038718">
    <property type="entry name" value="SNF2-like_sf"/>
</dbReference>
<dbReference type="InterPro" id="IPR001650">
    <property type="entry name" value="Helicase_C-like"/>
</dbReference>
<dbReference type="Pfam" id="PF00271">
    <property type="entry name" value="Helicase_C"/>
    <property type="match status" value="1"/>
</dbReference>
<proteinExistence type="predicted"/>
<dbReference type="CDD" id="cd18793">
    <property type="entry name" value="SF2_C_SNF"/>
    <property type="match status" value="1"/>
</dbReference>
<dbReference type="PANTHER" id="PTHR45766">
    <property type="entry name" value="DNA ANNEALING HELICASE AND ENDONUCLEASE ZRANB3 FAMILY MEMBER"/>
    <property type="match status" value="1"/>
</dbReference>
<sequence>MQEALPQPETNIHDLLFPFQREDRDRLETLSRGILGSEMGTGKTEVFIALCDKLQLNRTLIVAPKTMVLEWKDRIETRLGVPASVPYGTAEGKYHRFSLGRKHFDNPFLIVSHEMMRMERYLELLKLVPWDIIGYDEAHRFKSRKAKQTKGARLLSRRTERLIHITGTPFENYPDELWSLLDMLDSKEWGPYNAFVKEYCIQIPSPWGPRITGPNKKNQPELRRRLHEIMIRRERKDVLKDLPGKFPTRHIPVQFSEKQHNAYRRMEQEYVVALKNGEDLFAPSMLARLTRLRQISLDPGTIGIDAPSAKVDTLLDLLRDFIRDQKVIVFSYYASFLRKFAEKLDPDSFEMIIGGQTAQERRNARLRIQEADEIRIGLVSLMAGGVGIDLTSASIAIFTDIFWTPSVNHQAEDRLDRFGQKNKVAIIRLVAPNTIDDDMNNLEKRKEKVFNETVAMRTAVQGMMERNNAVDMKSLI</sequence>
<dbReference type="InterPro" id="IPR027417">
    <property type="entry name" value="P-loop_NTPase"/>
</dbReference>
<dbReference type="GO" id="GO:0031297">
    <property type="term" value="P:replication fork processing"/>
    <property type="evidence" value="ECO:0007669"/>
    <property type="project" value="TreeGrafter"/>
</dbReference>
<dbReference type="SMART" id="SM00490">
    <property type="entry name" value="HELICc"/>
    <property type="match status" value="1"/>
</dbReference>
<dbReference type="EMBL" id="LAZR01015261">
    <property type="protein sequence ID" value="KKM13944.1"/>
    <property type="molecule type" value="Genomic_DNA"/>
</dbReference>
<comment type="caution">
    <text evidence="4">The sequence shown here is derived from an EMBL/GenBank/DDBJ whole genome shotgun (WGS) entry which is preliminary data.</text>
</comment>
<keyword evidence="1" id="KW-0378">Hydrolase</keyword>
<dbReference type="SUPFAM" id="SSF52540">
    <property type="entry name" value="P-loop containing nucleoside triphosphate hydrolases"/>
    <property type="match status" value="2"/>
</dbReference>
<protein>
    <recommendedName>
        <fullName evidence="5">Helicase</fullName>
    </recommendedName>
</protein>
<feature type="domain" description="Helicase C-terminal" evidence="3">
    <location>
        <begin position="310"/>
        <end position="467"/>
    </location>
</feature>
<organism evidence="4">
    <name type="scientific">marine sediment metagenome</name>
    <dbReference type="NCBI Taxonomy" id="412755"/>
    <lineage>
        <taxon>unclassified sequences</taxon>
        <taxon>metagenomes</taxon>
        <taxon>ecological metagenomes</taxon>
    </lineage>
</organism>
<accession>A0A0F9I2P8</accession>
<dbReference type="InterPro" id="IPR000330">
    <property type="entry name" value="SNF2_N"/>
</dbReference>
<dbReference type="PANTHER" id="PTHR45766:SF6">
    <property type="entry name" value="SWI_SNF-RELATED MATRIX-ASSOCIATED ACTIN-DEPENDENT REGULATOR OF CHROMATIN SUBFAMILY A-LIKE PROTEIN 1"/>
    <property type="match status" value="1"/>
</dbReference>
<evidence type="ECO:0000256" key="1">
    <source>
        <dbReference type="ARBA" id="ARBA00022801"/>
    </source>
</evidence>
<dbReference type="AlphaFoldDB" id="A0A0F9I2P8"/>
<dbReference type="PROSITE" id="PS51194">
    <property type="entry name" value="HELICASE_CTER"/>
    <property type="match status" value="1"/>
</dbReference>
<evidence type="ECO:0000259" key="3">
    <source>
        <dbReference type="PROSITE" id="PS51194"/>
    </source>
</evidence>
<dbReference type="SMART" id="SM00487">
    <property type="entry name" value="DEXDc"/>
    <property type="match status" value="1"/>
</dbReference>
<dbReference type="InterPro" id="IPR014001">
    <property type="entry name" value="Helicase_ATP-bd"/>
</dbReference>
<dbReference type="Gene3D" id="3.40.50.300">
    <property type="entry name" value="P-loop containing nucleotide triphosphate hydrolases"/>
    <property type="match status" value="1"/>
</dbReference>
<dbReference type="PROSITE" id="PS51192">
    <property type="entry name" value="HELICASE_ATP_BIND_1"/>
    <property type="match status" value="1"/>
</dbReference>
<feature type="domain" description="Helicase ATP-binding" evidence="2">
    <location>
        <begin position="24"/>
        <end position="187"/>
    </location>
</feature>
<evidence type="ECO:0000313" key="4">
    <source>
        <dbReference type="EMBL" id="KKM13944.1"/>
    </source>
</evidence>
<dbReference type="InterPro" id="IPR049730">
    <property type="entry name" value="SNF2/RAD54-like_C"/>
</dbReference>